<organism evidence="2 3">
    <name type="scientific">Acidocella aminolytica 101 = DSM 11237</name>
    <dbReference type="NCBI Taxonomy" id="1120923"/>
    <lineage>
        <taxon>Bacteria</taxon>
        <taxon>Pseudomonadati</taxon>
        <taxon>Pseudomonadota</taxon>
        <taxon>Alphaproteobacteria</taxon>
        <taxon>Acetobacterales</taxon>
        <taxon>Acidocellaceae</taxon>
        <taxon>Acidocella</taxon>
    </lineage>
</organism>
<dbReference type="Proteomes" id="UP000032668">
    <property type="component" value="Unassembled WGS sequence"/>
</dbReference>
<dbReference type="OrthoDB" id="6203947at2"/>
<evidence type="ECO:0000256" key="1">
    <source>
        <dbReference type="SAM" id="MobiDB-lite"/>
    </source>
</evidence>
<evidence type="ECO:0000313" key="2">
    <source>
        <dbReference type="EMBL" id="GAN81472.1"/>
    </source>
</evidence>
<reference evidence="2 3" key="1">
    <citation type="submission" date="2012-11" db="EMBL/GenBank/DDBJ databases">
        <title>Whole genome sequence of Acidocella aminolytica 101 = DSM 11237.</title>
        <authorList>
            <person name="Azuma Y."/>
            <person name="Higashiura N."/>
            <person name="Hirakawa H."/>
            <person name="Matsushita K."/>
        </authorList>
    </citation>
    <scope>NUCLEOTIDE SEQUENCE [LARGE SCALE GENOMIC DNA]</scope>
    <source>
        <strain evidence="3">101 / DSM 11237</strain>
    </source>
</reference>
<sequence>MKKSRLIRLHVIAKSGQQSGNLTHIGGGVFESGRWHITPDIAEKAIGAELHLHEYQDKTSWFAGIILGWRPADVPDRVFFKLKKNPGLSKSQKEGWGNEQSRVWEE</sequence>
<name>A0A0D6PIH7_9PROT</name>
<proteinExistence type="predicted"/>
<keyword evidence="3" id="KW-1185">Reference proteome</keyword>
<accession>A0A0D6PIH7</accession>
<dbReference type="AlphaFoldDB" id="A0A0D6PIH7"/>
<dbReference type="EMBL" id="BANC01000094">
    <property type="protein sequence ID" value="GAN81472.1"/>
    <property type="molecule type" value="Genomic_DNA"/>
</dbReference>
<dbReference type="RefSeq" id="WP_139284857.1">
    <property type="nucleotide sequence ID" value="NZ_BANC01000094.1"/>
</dbReference>
<gene>
    <name evidence="2" type="ORF">Aam_096_031</name>
</gene>
<evidence type="ECO:0000313" key="3">
    <source>
        <dbReference type="Proteomes" id="UP000032668"/>
    </source>
</evidence>
<feature type="region of interest" description="Disordered" evidence="1">
    <location>
        <begin position="87"/>
        <end position="106"/>
    </location>
</feature>
<comment type="caution">
    <text evidence="2">The sequence shown here is derived from an EMBL/GenBank/DDBJ whole genome shotgun (WGS) entry which is preliminary data.</text>
</comment>
<protein>
    <submittedName>
        <fullName evidence="2">Uncharacterized protein</fullName>
    </submittedName>
</protein>